<dbReference type="InterPro" id="IPR019638">
    <property type="entry name" value="DUF2502"/>
</dbReference>
<evidence type="ECO:0000256" key="1">
    <source>
        <dbReference type="SAM" id="MobiDB-lite"/>
    </source>
</evidence>
<organism evidence="3 4">
    <name type="scientific">Pantoea cypripedii</name>
    <name type="common">Pectobacterium cypripedii</name>
    <name type="synonym">Erwinia cypripedii</name>
    <dbReference type="NCBI Taxonomy" id="55209"/>
    <lineage>
        <taxon>Bacteria</taxon>
        <taxon>Pseudomonadati</taxon>
        <taxon>Pseudomonadota</taxon>
        <taxon>Gammaproteobacteria</taxon>
        <taxon>Enterobacterales</taxon>
        <taxon>Erwiniaceae</taxon>
        <taxon>Pantoea</taxon>
    </lineage>
</organism>
<dbReference type="Pfam" id="PF10697">
    <property type="entry name" value="DUF2502"/>
    <property type="match status" value="1"/>
</dbReference>
<reference evidence="3 4" key="1">
    <citation type="submission" date="2017-11" db="EMBL/GenBank/DDBJ databases">
        <title>Genome sequence of Pantoea cypripedii NE1.</title>
        <authorList>
            <person name="Nascimento F.X."/>
        </authorList>
    </citation>
    <scope>NUCLEOTIDE SEQUENCE [LARGE SCALE GENOMIC DNA]</scope>
    <source>
        <strain evidence="3 4">NE1</strain>
    </source>
</reference>
<accession>A0A6B9G9P3</accession>
<gene>
    <name evidence="3" type="ORF">CUN67_08330</name>
</gene>
<dbReference type="Proteomes" id="UP000502005">
    <property type="component" value="Chromosome"/>
</dbReference>
<name>A0A6B9G9P3_PANCY</name>
<feature type="compositionally biased region" description="Polar residues" evidence="1">
    <location>
        <begin position="76"/>
        <end position="88"/>
    </location>
</feature>
<feature type="chain" id="PRO_5025352000" evidence="2">
    <location>
        <begin position="21"/>
        <end position="127"/>
    </location>
</feature>
<dbReference type="AlphaFoldDB" id="A0A6B9G9P3"/>
<sequence>MKKTALLLSILLGMPLLANANVSVNINTPGVSIHIGDQDKRGYFWDGYDWRSPSWWQQHHNRRVGTKGPHGYWNGNGWQAQHPGNNAPQKRPPQHDNKPQQHNNKPQQQPNHDQRDNHNGQPIPPRN</sequence>
<dbReference type="RefSeq" id="WP_208714772.1">
    <property type="nucleotide sequence ID" value="NZ_CP024768.1"/>
</dbReference>
<evidence type="ECO:0000313" key="3">
    <source>
        <dbReference type="EMBL" id="QGY28936.1"/>
    </source>
</evidence>
<feature type="region of interest" description="Disordered" evidence="1">
    <location>
        <begin position="61"/>
        <end position="127"/>
    </location>
</feature>
<dbReference type="EMBL" id="CP024768">
    <property type="protein sequence ID" value="QGY28936.1"/>
    <property type="molecule type" value="Genomic_DNA"/>
</dbReference>
<protein>
    <submittedName>
        <fullName evidence="3">DUF2502 domain-containing protein</fullName>
    </submittedName>
</protein>
<evidence type="ECO:0000256" key="2">
    <source>
        <dbReference type="SAM" id="SignalP"/>
    </source>
</evidence>
<proteinExistence type="predicted"/>
<keyword evidence="2" id="KW-0732">Signal</keyword>
<feature type="signal peptide" evidence="2">
    <location>
        <begin position="1"/>
        <end position="20"/>
    </location>
</feature>
<feature type="compositionally biased region" description="Low complexity" evidence="1">
    <location>
        <begin position="100"/>
        <end position="111"/>
    </location>
</feature>
<evidence type="ECO:0000313" key="4">
    <source>
        <dbReference type="Proteomes" id="UP000502005"/>
    </source>
</evidence>